<evidence type="ECO:0000313" key="2">
    <source>
        <dbReference type="EMBL" id="GJA65268.1"/>
    </source>
</evidence>
<organism evidence="2 3">
    <name type="scientific">Aeromonas caviae</name>
    <name type="common">Aeromonas punctata</name>
    <dbReference type="NCBI Taxonomy" id="648"/>
    <lineage>
        <taxon>Bacteria</taxon>
        <taxon>Pseudomonadati</taxon>
        <taxon>Pseudomonadota</taxon>
        <taxon>Gammaproteobacteria</taxon>
        <taxon>Aeromonadales</taxon>
        <taxon>Aeromonadaceae</taxon>
        <taxon>Aeromonas</taxon>
    </lineage>
</organism>
<protein>
    <recommendedName>
        <fullName evidence="4">Site-specific integrase</fullName>
    </recommendedName>
</protein>
<gene>
    <name evidence="2" type="ORF">KAM351_38790</name>
</gene>
<dbReference type="InterPro" id="IPR013762">
    <property type="entry name" value="Integrase-like_cat_sf"/>
</dbReference>
<comment type="caution">
    <text evidence="2">The sequence shown here is derived from an EMBL/GenBank/DDBJ whole genome shotgun (WGS) entry which is preliminary data.</text>
</comment>
<dbReference type="Proteomes" id="UP000886934">
    <property type="component" value="Unassembled WGS sequence"/>
</dbReference>
<dbReference type="GO" id="GO:0015074">
    <property type="term" value="P:DNA integration"/>
    <property type="evidence" value="ECO:0007669"/>
    <property type="project" value="InterPro"/>
</dbReference>
<dbReference type="EMBL" id="BPNN01000083">
    <property type="protein sequence ID" value="GJA65268.1"/>
    <property type="molecule type" value="Genomic_DNA"/>
</dbReference>
<dbReference type="AlphaFoldDB" id="A0AA37D1S4"/>
<dbReference type="RefSeq" id="WP_080633007.1">
    <property type="nucleotide sequence ID" value="NZ_AP024940.1"/>
</dbReference>
<evidence type="ECO:0000256" key="1">
    <source>
        <dbReference type="ARBA" id="ARBA00023172"/>
    </source>
</evidence>
<dbReference type="GO" id="GO:0003677">
    <property type="term" value="F:DNA binding"/>
    <property type="evidence" value="ECO:0007669"/>
    <property type="project" value="InterPro"/>
</dbReference>
<dbReference type="GO" id="GO:0006310">
    <property type="term" value="P:DNA recombination"/>
    <property type="evidence" value="ECO:0007669"/>
    <property type="project" value="UniProtKB-KW"/>
</dbReference>
<name>A0AA37D1S4_AERCA</name>
<reference evidence="2" key="1">
    <citation type="submission" date="2021-07" db="EMBL/GenBank/DDBJ databases">
        <title>Draft genome sequence of carbapenem-resistant Aeromonas spp. in Japan.</title>
        <authorList>
            <person name="Maehana S."/>
            <person name="Suzuki M."/>
            <person name="Kitasato H."/>
        </authorList>
    </citation>
    <scope>NUCLEOTIDE SEQUENCE</scope>
    <source>
        <strain evidence="2">KAM351</strain>
    </source>
</reference>
<dbReference type="InterPro" id="IPR011010">
    <property type="entry name" value="DNA_brk_join_enz"/>
</dbReference>
<dbReference type="Gene3D" id="1.10.443.10">
    <property type="entry name" value="Intergrase catalytic core"/>
    <property type="match status" value="1"/>
</dbReference>
<accession>A0AA37D1S4</accession>
<proteinExistence type="predicted"/>
<keyword evidence="1" id="KW-0233">DNA recombination</keyword>
<dbReference type="SUPFAM" id="SSF56349">
    <property type="entry name" value="DNA breaking-rejoining enzymes"/>
    <property type="match status" value="1"/>
</dbReference>
<sequence length="321" mass="36222">MTTKKTEFEYTKLAEFFYQRLENRAIPLTAKNISNELLACAPDYRPGYWRRLRCALAYHQNMLGYVNAAERIRRAKNPVTAHGSNLSKKSRQPRARAINQADEDALKSYFNQRGDISMVSAILIFKNAGIRPAELSGLRVDGNRLIVTGAKKSHSGQRGADRTLLLDGIDSGLLRYCVMQAQRVDIGVMQDRLRAAGKKLWPRRRALPTFYSWRHQLGSELKGSGMDRQRIAYLMGHQATGSVDRYGNRKLARGGRLPSCPADADLSGIRMTHSQLSEDNTHYIRPESPVINQVNNTSVRNRGMAAVIFRRKNESSENDLS</sequence>
<evidence type="ECO:0008006" key="4">
    <source>
        <dbReference type="Google" id="ProtNLM"/>
    </source>
</evidence>
<evidence type="ECO:0000313" key="3">
    <source>
        <dbReference type="Proteomes" id="UP000886934"/>
    </source>
</evidence>